<evidence type="ECO:0000256" key="3">
    <source>
        <dbReference type="ARBA" id="ARBA00006484"/>
    </source>
</evidence>
<evidence type="ECO:0000256" key="16">
    <source>
        <dbReference type="ARBA" id="ARBA00047570"/>
    </source>
</evidence>
<comment type="catalytic activity">
    <reaction evidence="20">
        <text>(2E)-decenoyl-CoA + NADPH + H(+) = decanoyl-CoA + NADP(+)</text>
        <dbReference type="Rhea" id="RHEA:44960"/>
        <dbReference type="ChEBI" id="CHEBI:15378"/>
        <dbReference type="ChEBI" id="CHEBI:57783"/>
        <dbReference type="ChEBI" id="CHEBI:58349"/>
        <dbReference type="ChEBI" id="CHEBI:61406"/>
        <dbReference type="ChEBI" id="CHEBI:61430"/>
    </reaction>
    <physiologicalReaction direction="left-to-right" evidence="20">
        <dbReference type="Rhea" id="RHEA:44961"/>
    </physiologicalReaction>
</comment>
<keyword evidence="4" id="KW-0444">Lipid biosynthesis</keyword>
<evidence type="ECO:0000256" key="22">
    <source>
        <dbReference type="SAM" id="MobiDB-lite"/>
    </source>
</evidence>
<evidence type="ECO:0000256" key="6">
    <source>
        <dbReference type="ARBA" id="ARBA00022832"/>
    </source>
</evidence>
<evidence type="ECO:0000256" key="5">
    <source>
        <dbReference type="ARBA" id="ARBA00022553"/>
    </source>
</evidence>
<feature type="compositionally biased region" description="Basic and acidic residues" evidence="22">
    <location>
        <begin position="269"/>
        <end position="288"/>
    </location>
</feature>
<comment type="catalytic activity">
    <reaction evidence="16">
        <text>(2E)-dodecenoyl-CoA + NADPH + H(+) = dodecanoyl-CoA + NADP(+)</text>
        <dbReference type="Rhea" id="RHEA:44964"/>
        <dbReference type="ChEBI" id="CHEBI:15378"/>
        <dbReference type="ChEBI" id="CHEBI:57330"/>
        <dbReference type="ChEBI" id="CHEBI:57375"/>
        <dbReference type="ChEBI" id="CHEBI:57783"/>
        <dbReference type="ChEBI" id="CHEBI:58349"/>
    </reaction>
    <physiologicalReaction direction="left-to-right" evidence="16">
        <dbReference type="Rhea" id="RHEA:44965"/>
    </physiologicalReaction>
</comment>
<comment type="catalytic activity">
    <reaction evidence="19">
        <text>a (2E)-enoyl-CoA + NADPH + H(+) = a 2,3-saturated acyl-CoA + NADP(+)</text>
        <dbReference type="Rhea" id="RHEA:33763"/>
        <dbReference type="ChEBI" id="CHEBI:15378"/>
        <dbReference type="ChEBI" id="CHEBI:57783"/>
        <dbReference type="ChEBI" id="CHEBI:58349"/>
        <dbReference type="ChEBI" id="CHEBI:58856"/>
        <dbReference type="ChEBI" id="CHEBI:65111"/>
        <dbReference type="EC" id="1.3.1.38"/>
    </reaction>
    <physiologicalReaction direction="left-to-right" evidence="19">
        <dbReference type="Rhea" id="RHEA:33764"/>
    </physiologicalReaction>
</comment>
<proteinExistence type="inferred from homology"/>
<feature type="domain" description="Ketoreductase" evidence="23">
    <location>
        <begin position="16"/>
        <end position="200"/>
    </location>
</feature>
<dbReference type="SUPFAM" id="SSF51735">
    <property type="entry name" value="NAD(P)-binding Rossmann-fold domains"/>
    <property type="match status" value="1"/>
</dbReference>
<evidence type="ECO:0000256" key="15">
    <source>
        <dbReference type="ARBA" id="ARBA00041063"/>
    </source>
</evidence>
<keyword evidence="10" id="KW-0576">Peroxisome</keyword>
<dbReference type="Pfam" id="PF13561">
    <property type="entry name" value="adh_short_C2"/>
    <property type="match status" value="1"/>
</dbReference>
<keyword evidence="7" id="KW-0521">NADP</keyword>
<comment type="subunit">
    <text evidence="13">Interacts with PEX5, probably required to target it into peroxisomes.</text>
</comment>
<keyword evidence="9" id="KW-0443">Lipid metabolism</keyword>
<dbReference type="InterPro" id="IPR002347">
    <property type="entry name" value="SDR_fam"/>
</dbReference>
<evidence type="ECO:0000256" key="17">
    <source>
        <dbReference type="ARBA" id="ARBA00048686"/>
    </source>
</evidence>
<evidence type="ECO:0000256" key="21">
    <source>
        <dbReference type="ARBA" id="ARBA00049559"/>
    </source>
</evidence>
<dbReference type="Gene3D" id="3.40.50.720">
    <property type="entry name" value="NAD(P)-binding Rossmann-like Domain"/>
    <property type="match status" value="1"/>
</dbReference>
<dbReference type="InterPro" id="IPR052388">
    <property type="entry name" value="Peroxisomal_t2-enoyl-CoA_red"/>
</dbReference>
<dbReference type="GO" id="GO:0019166">
    <property type="term" value="F:trans-2-enoyl-CoA reductase (NADPH) activity"/>
    <property type="evidence" value="ECO:0007669"/>
    <property type="project" value="UniProtKB-EC"/>
</dbReference>
<evidence type="ECO:0000256" key="8">
    <source>
        <dbReference type="ARBA" id="ARBA00023002"/>
    </source>
</evidence>
<dbReference type="Proteomes" id="UP000295781">
    <property type="component" value="Chromosome"/>
</dbReference>
<accession>A0A4P2PV40</accession>
<dbReference type="GO" id="GO:0006633">
    <property type="term" value="P:fatty acid biosynthetic process"/>
    <property type="evidence" value="ECO:0007669"/>
    <property type="project" value="UniProtKB-KW"/>
</dbReference>
<comment type="function">
    <text evidence="12">Participates in chain elongation of fatty acids. Catalyzes the reduction of trans-2-enoyl-CoAs of varying chain lengths from 6:1 to 16:1, having maximum activity with 10:1 CoA. Has no 2,4-dienoyl-CoA reductase activity.</text>
</comment>
<dbReference type="InterPro" id="IPR036291">
    <property type="entry name" value="NAD(P)-bd_dom_sf"/>
</dbReference>
<evidence type="ECO:0000256" key="7">
    <source>
        <dbReference type="ARBA" id="ARBA00022857"/>
    </source>
</evidence>
<dbReference type="PANTHER" id="PTHR24317:SF7">
    <property type="entry name" value="PEROXISOMAL TRANS-2-ENOYL-COA REDUCTASE"/>
    <property type="match status" value="1"/>
</dbReference>
<evidence type="ECO:0000259" key="23">
    <source>
        <dbReference type="SMART" id="SM00822"/>
    </source>
</evidence>
<dbReference type="SMART" id="SM00822">
    <property type="entry name" value="PKS_KR"/>
    <property type="match status" value="1"/>
</dbReference>
<gene>
    <name evidence="24" type="primary">fadH</name>
    <name evidence="24" type="ORF">SOCEGT47_009700</name>
</gene>
<feature type="region of interest" description="Disordered" evidence="22">
    <location>
        <begin position="266"/>
        <end position="297"/>
    </location>
</feature>
<reference evidence="24 25" key="1">
    <citation type="submission" date="2015-09" db="EMBL/GenBank/DDBJ databases">
        <title>Sorangium comparison.</title>
        <authorList>
            <person name="Zaburannyi N."/>
            <person name="Bunk B."/>
            <person name="Overmann J."/>
            <person name="Mueller R."/>
        </authorList>
    </citation>
    <scope>NUCLEOTIDE SEQUENCE [LARGE SCALE GENOMIC DNA]</scope>
    <source>
        <strain evidence="24 25">So ceGT47</strain>
    </source>
</reference>
<evidence type="ECO:0000256" key="14">
    <source>
        <dbReference type="ARBA" id="ARBA00038849"/>
    </source>
</evidence>
<comment type="pathway">
    <text evidence="2">Lipid metabolism.</text>
</comment>
<comment type="catalytic activity">
    <reaction evidence="17">
        <text>(2E)-tetradecenoyl-CoA + NADPH + H(+) = tetradecanoyl-CoA + NADP(+)</text>
        <dbReference type="Rhea" id="RHEA:44968"/>
        <dbReference type="ChEBI" id="CHEBI:15378"/>
        <dbReference type="ChEBI" id="CHEBI:57385"/>
        <dbReference type="ChEBI" id="CHEBI:57783"/>
        <dbReference type="ChEBI" id="CHEBI:58349"/>
        <dbReference type="ChEBI" id="CHEBI:61405"/>
    </reaction>
    <physiologicalReaction direction="left-to-right" evidence="17">
        <dbReference type="Rhea" id="RHEA:44969"/>
    </physiologicalReaction>
</comment>
<dbReference type="PRINTS" id="PR00080">
    <property type="entry name" value="SDRFAMILY"/>
</dbReference>
<dbReference type="FunFam" id="3.40.50.720:FF:000084">
    <property type="entry name" value="Short-chain dehydrogenase reductase"/>
    <property type="match status" value="1"/>
</dbReference>
<evidence type="ECO:0000256" key="2">
    <source>
        <dbReference type="ARBA" id="ARBA00005189"/>
    </source>
</evidence>
<dbReference type="PRINTS" id="PR00081">
    <property type="entry name" value="GDHRDH"/>
</dbReference>
<evidence type="ECO:0000256" key="4">
    <source>
        <dbReference type="ARBA" id="ARBA00022516"/>
    </source>
</evidence>
<evidence type="ECO:0000256" key="10">
    <source>
        <dbReference type="ARBA" id="ARBA00023140"/>
    </source>
</evidence>
<name>A0A4P2PV40_SORCE</name>
<comment type="similarity">
    <text evidence="3">Belongs to the short-chain dehydrogenases/reductases (SDR) family.</text>
</comment>
<evidence type="ECO:0000313" key="25">
    <source>
        <dbReference type="Proteomes" id="UP000295781"/>
    </source>
</evidence>
<dbReference type="PANTHER" id="PTHR24317">
    <property type="entry name" value="PEROXISOMAL TRANS-2-ENOYL-COA REDUCTASE"/>
    <property type="match status" value="1"/>
</dbReference>
<keyword evidence="8" id="KW-0560">Oxidoreductase</keyword>
<evidence type="ECO:0000256" key="12">
    <source>
        <dbReference type="ARBA" id="ARBA00037124"/>
    </source>
</evidence>
<comment type="catalytic activity">
    <reaction evidence="18">
        <text>(2E)-hexenoyl-CoA + NADPH + H(+) = hexanoyl-CoA + NADP(+)</text>
        <dbReference type="Rhea" id="RHEA:44956"/>
        <dbReference type="ChEBI" id="CHEBI:15378"/>
        <dbReference type="ChEBI" id="CHEBI:57783"/>
        <dbReference type="ChEBI" id="CHEBI:58349"/>
        <dbReference type="ChEBI" id="CHEBI:62077"/>
        <dbReference type="ChEBI" id="CHEBI:62620"/>
    </reaction>
    <physiologicalReaction direction="left-to-right" evidence="18">
        <dbReference type="Rhea" id="RHEA:44957"/>
    </physiologicalReaction>
</comment>
<dbReference type="RefSeq" id="WP_242515896.1">
    <property type="nucleotide sequence ID" value="NZ_CP012670.1"/>
</dbReference>
<sequence>MTQVRSIFARGLFDNQVALVTGGGSGIGLACARELAHLGAKVAICGRKPDKLEAAQRALAGDGVAAADVLAAPCDIRDPEQIAALVGQVLERFGRVDVLVNNAGGQFPSPAMDMTPKGWEAVVRNNLNGTFFMTREVATRAMIPARRGRIVNVTASVSRGFPGMAHTGAARAGVENLTRSLAVEWAAFGVRVNAVAPGNNIRSSGTAQYGDELLELARRATPLKRLAAPEEVSRLIVFLASDQNDFITGAVYGIDGGQPLWGDIWSIPEPERAAGPEPERAAGPEPERAAGPPEAGG</sequence>
<keyword evidence="11" id="KW-0275">Fatty acid biosynthesis</keyword>
<evidence type="ECO:0000256" key="13">
    <source>
        <dbReference type="ARBA" id="ARBA00038622"/>
    </source>
</evidence>
<evidence type="ECO:0000256" key="20">
    <source>
        <dbReference type="ARBA" id="ARBA00049386"/>
    </source>
</evidence>
<dbReference type="EMBL" id="CP012670">
    <property type="protein sequence ID" value="AUX20498.1"/>
    <property type="molecule type" value="Genomic_DNA"/>
</dbReference>
<evidence type="ECO:0000313" key="24">
    <source>
        <dbReference type="EMBL" id="AUX20498.1"/>
    </source>
</evidence>
<evidence type="ECO:0000256" key="19">
    <source>
        <dbReference type="ARBA" id="ARBA00049251"/>
    </source>
</evidence>
<dbReference type="InterPro" id="IPR057326">
    <property type="entry name" value="KR_dom"/>
</dbReference>
<comment type="catalytic activity">
    <reaction evidence="21">
        <text>(2E)-octenoyl-CoA + NADPH + H(+) = octanoyl-CoA + NADP(+)</text>
        <dbReference type="Rhea" id="RHEA:44952"/>
        <dbReference type="ChEBI" id="CHEBI:15378"/>
        <dbReference type="ChEBI" id="CHEBI:57386"/>
        <dbReference type="ChEBI" id="CHEBI:57783"/>
        <dbReference type="ChEBI" id="CHEBI:58349"/>
        <dbReference type="ChEBI" id="CHEBI:62242"/>
    </reaction>
    <physiologicalReaction direction="left-to-right" evidence="21">
        <dbReference type="Rhea" id="RHEA:44953"/>
    </physiologicalReaction>
</comment>
<comment type="subcellular location">
    <subcellularLocation>
        <location evidence="1">Peroxisome</location>
    </subcellularLocation>
</comment>
<evidence type="ECO:0000256" key="9">
    <source>
        <dbReference type="ARBA" id="ARBA00023098"/>
    </source>
</evidence>
<organism evidence="24 25">
    <name type="scientific">Sorangium cellulosum</name>
    <name type="common">Polyangium cellulosum</name>
    <dbReference type="NCBI Taxonomy" id="56"/>
    <lineage>
        <taxon>Bacteria</taxon>
        <taxon>Pseudomonadati</taxon>
        <taxon>Myxococcota</taxon>
        <taxon>Polyangia</taxon>
        <taxon>Polyangiales</taxon>
        <taxon>Polyangiaceae</taxon>
        <taxon>Sorangium</taxon>
    </lineage>
</organism>
<protein>
    <recommendedName>
        <fullName evidence="15">Peroxisomal trans-2-enoyl-CoA reductase</fullName>
        <ecNumber evidence="14">1.3.1.38</ecNumber>
    </recommendedName>
</protein>
<keyword evidence="6" id="KW-0276">Fatty acid metabolism</keyword>
<evidence type="ECO:0000256" key="18">
    <source>
        <dbReference type="ARBA" id="ARBA00049108"/>
    </source>
</evidence>
<evidence type="ECO:0000256" key="1">
    <source>
        <dbReference type="ARBA" id="ARBA00004275"/>
    </source>
</evidence>
<dbReference type="AlphaFoldDB" id="A0A4P2PV40"/>
<keyword evidence="5" id="KW-0597">Phosphoprotein</keyword>
<evidence type="ECO:0000256" key="11">
    <source>
        <dbReference type="ARBA" id="ARBA00023160"/>
    </source>
</evidence>
<dbReference type="PROSITE" id="PS51257">
    <property type="entry name" value="PROKAR_LIPOPROTEIN"/>
    <property type="match status" value="1"/>
</dbReference>
<dbReference type="EC" id="1.3.1.38" evidence="14"/>